<evidence type="ECO:0000256" key="5">
    <source>
        <dbReference type="ARBA" id="ARBA00023136"/>
    </source>
</evidence>
<keyword evidence="3 6" id="KW-0812">Transmembrane</keyword>
<evidence type="ECO:0000256" key="3">
    <source>
        <dbReference type="ARBA" id="ARBA00022692"/>
    </source>
</evidence>
<evidence type="ECO:0000256" key="1">
    <source>
        <dbReference type="ARBA" id="ARBA00004141"/>
    </source>
</evidence>
<dbReference type="Pfam" id="PF05251">
    <property type="entry name" value="Ost5"/>
    <property type="match status" value="1"/>
</dbReference>
<keyword evidence="4 6" id="KW-1133">Transmembrane helix</keyword>
<comment type="function">
    <text evidence="6">Subunit of the oligosaccharyl transferase (OST) complex that catalyzes the initial transfer of a defined glycan (Glc(3)Man(9)GlcNAc(2) in eukaryotes) from the lipid carrier dolichol-pyrophosphate to an asparagine residue within an Asn-X-Ser/Thr consensus motif in nascent polypeptide chains, the first step in protein N-glycosylation. N-glycosylation occurs cotranslationally and the complex associates with the Sec61 complex at the channel-forming translocon complex that mediates protein translocation across the endoplasmic reticulum (ER). All subunits are required for a maximal enzyme activity.</text>
</comment>
<comment type="subcellular location">
    <subcellularLocation>
        <location evidence="1 6">Membrane</location>
        <topology evidence="1 6">Multi-pass membrane protein</topology>
    </subcellularLocation>
</comment>
<comment type="caution">
    <text evidence="7">The sequence shown here is derived from an EMBL/GenBank/DDBJ whole genome shotgun (WGS) entry which is preliminary data.</text>
</comment>
<protein>
    <recommendedName>
        <fullName evidence="6">Dolichyl-diphosphooligosaccharide-protein glycosyltransferase subunit OST5</fullName>
    </recommendedName>
</protein>
<evidence type="ECO:0000256" key="4">
    <source>
        <dbReference type="ARBA" id="ARBA00022989"/>
    </source>
</evidence>
<reference evidence="7" key="1">
    <citation type="journal article" date="2020" name="Stud. Mycol.">
        <title>101 Dothideomycetes genomes: a test case for predicting lifestyles and emergence of pathogens.</title>
        <authorList>
            <person name="Haridas S."/>
            <person name="Albert R."/>
            <person name="Binder M."/>
            <person name="Bloem J."/>
            <person name="Labutti K."/>
            <person name="Salamov A."/>
            <person name="Andreopoulos B."/>
            <person name="Baker S."/>
            <person name="Barry K."/>
            <person name="Bills G."/>
            <person name="Bluhm B."/>
            <person name="Cannon C."/>
            <person name="Castanera R."/>
            <person name="Culley D."/>
            <person name="Daum C."/>
            <person name="Ezra D."/>
            <person name="Gonzalez J."/>
            <person name="Henrissat B."/>
            <person name="Kuo A."/>
            <person name="Liang C."/>
            <person name="Lipzen A."/>
            <person name="Lutzoni F."/>
            <person name="Magnuson J."/>
            <person name="Mondo S."/>
            <person name="Nolan M."/>
            <person name="Ohm R."/>
            <person name="Pangilinan J."/>
            <person name="Park H.-J."/>
            <person name="Ramirez L."/>
            <person name="Alfaro M."/>
            <person name="Sun H."/>
            <person name="Tritt A."/>
            <person name="Yoshinaga Y."/>
            <person name="Zwiers L.-H."/>
            <person name="Turgeon B."/>
            <person name="Goodwin S."/>
            <person name="Spatafora J."/>
            <person name="Crous P."/>
            <person name="Grigoriev I."/>
        </authorList>
    </citation>
    <scope>NUCLEOTIDE SEQUENCE</scope>
    <source>
        <strain evidence="7">CBS 130266</strain>
    </source>
</reference>
<dbReference type="OrthoDB" id="5371169at2759"/>
<evidence type="ECO:0000256" key="2">
    <source>
        <dbReference type="ARBA" id="ARBA00009825"/>
    </source>
</evidence>
<dbReference type="AlphaFoldDB" id="A0A9P4U3G2"/>
<feature type="transmembrane region" description="Helical" evidence="6">
    <location>
        <begin position="52"/>
        <end position="76"/>
    </location>
</feature>
<dbReference type="InterPro" id="IPR007915">
    <property type="entry name" value="TMEM258/Ost5"/>
</dbReference>
<evidence type="ECO:0000313" key="7">
    <source>
        <dbReference type="EMBL" id="KAF2435905.1"/>
    </source>
</evidence>
<name>A0A9P4U3G2_9PEZI</name>
<comment type="subunit">
    <text evidence="6">Component of the oligosaccharyltransferase (OST) complex.</text>
</comment>
<accession>A0A9P4U3G2</accession>
<proteinExistence type="inferred from homology"/>
<organism evidence="7 8">
    <name type="scientific">Tothia fuscella</name>
    <dbReference type="NCBI Taxonomy" id="1048955"/>
    <lineage>
        <taxon>Eukaryota</taxon>
        <taxon>Fungi</taxon>
        <taxon>Dikarya</taxon>
        <taxon>Ascomycota</taxon>
        <taxon>Pezizomycotina</taxon>
        <taxon>Dothideomycetes</taxon>
        <taxon>Pleosporomycetidae</taxon>
        <taxon>Venturiales</taxon>
        <taxon>Cylindrosympodiaceae</taxon>
        <taxon>Tothia</taxon>
    </lineage>
</organism>
<feature type="transmembrane region" description="Helical" evidence="6">
    <location>
        <begin position="26"/>
        <end position="45"/>
    </location>
</feature>
<dbReference type="EMBL" id="MU007012">
    <property type="protein sequence ID" value="KAF2435905.1"/>
    <property type="molecule type" value="Genomic_DNA"/>
</dbReference>
<evidence type="ECO:0000313" key="8">
    <source>
        <dbReference type="Proteomes" id="UP000800235"/>
    </source>
</evidence>
<dbReference type="GO" id="GO:0006487">
    <property type="term" value="P:protein N-linked glycosylation"/>
    <property type="evidence" value="ECO:0007669"/>
    <property type="project" value="UniProtKB-UniRule"/>
</dbReference>
<keyword evidence="8" id="KW-1185">Reference proteome</keyword>
<dbReference type="Proteomes" id="UP000800235">
    <property type="component" value="Unassembled WGS sequence"/>
</dbReference>
<dbReference type="GO" id="GO:0008250">
    <property type="term" value="C:oligosaccharyltransferase complex"/>
    <property type="evidence" value="ECO:0007669"/>
    <property type="project" value="UniProtKB-UniRule"/>
</dbReference>
<sequence length="78" mass="8123">MSDLQQVWDAAKASPFSPTFSKDSQFLVGAVLLTIAFVLSGVFALNRSLATLPVLAIPASLAFGFGAVYMICAVGVNV</sequence>
<keyword evidence="5 6" id="KW-0472">Membrane</keyword>
<gene>
    <name evidence="7" type="ORF">EJ08DRAFT_579578</name>
</gene>
<evidence type="ECO:0000256" key="6">
    <source>
        <dbReference type="RuleBase" id="RU367008"/>
    </source>
</evidence>
<comment type="similarity">
    <text evidence="2 6">Belongs to the OST5 family.</text>
</comment>